<evidence type="ECO:0008006" key="4">
    <source>
        <dbReference type="Google" id="ProtNLM"/>
    </source>
</evidence>
<sequence length="264" mass="28978">MEYFEGKRSGQIPAFGNWDSANELPITQYFENARQAGLVRCNVSALTTDNQHQYCNPYMTSARASGGGGYPIDLCAADSQKPSVRLVAVPPRRIAAGGGGGGAVNTTNNNGQGQGNGRRRRCGRPPQAKEQHRIKQEEVRFKVYDVVDVKQQQMPRGGPRPRTRSQQLFYYNHHNNNFDQNQKKQHLPKHYAAAAAAAADGNPILPHHRPSTTAAATTVAATAVNVKPVDEDLYKIPPELLLQTSKRKKMLGFFSKCLAPPCKA</sequence>
<dbReference type="Proteomes" id="UP000295252">
    <property type="component" value="Chromosome XI"/>
</dbReference>
<reference evidence="3" key="1">
    <citation type="journal article" date="2014" name="Science">
        <title>The coffee genome provides insight into the convergent evolution of caffeine biosynthesis.</title>
        <authorList>
            <person name="Denoeud F."/>
            <person name="Carretero-Paulet L."/>
            <person name="Dereeper A."/>
            <person name="Droc G."/>
            <person name="Guyot R."/>
            <person name="Pietrella M."/>
            <person name="Zheng C."/>
            <person name="Alberti A."/>
            <person name="Anthony F."/>
            <person name="Aprea G."/>
            <person name="Aury J.M."/>
            <person name="Bento P."/>
            <person name="Bernard M."/>
            <person name="Bocs S."/>
            <person name="Campa C."/>
            <person name="Cenci A."/>
            <person name="Combes M.C."/>
            <person name="Crouzillat D."/>
            <person name="Da Silva C."/>
            <person name="Daddiego L."/>
            <person name="De Bellis F."/>
            <person name="Dussert S."/>
            <person name="Garsmeur O."/>
            <person name="Gayraud T."/>
            <person name="Guignon V."/>
            <person name="Jahn K."/>
            <person name="Jamilloux V."/>
            <person name="Joet T."/>
            <person name="Labadie K."/>
            <person name="Lan T."/>
            <person name="Leclercq J."/>
            <person name="Lepelley M."/>
            <person name="Leroy T."/>
            <person name="Li L.T."/>
            <person name="Librado P."/>
            <person name="Lopez L."/>
            <person name="Munoz A."/>
            <person name="Noel B."/>
            <person name="Pallavicini A."/>
            <person name="Perrotta G."/>
            <person name="Poncet V."/>
            <person name="Pot D."/>
            <person name="Priyono X."/>
            <person name="Rigoreau M."/>
            <person name="Rouard M."/>
            <person name="Rozas J."/>
            <person name="Tranchant-Dubreuil C."/>
            <person name="VanBuren R."/>
            <person name="Zhang Q."/>
            <person name="Andrade A.C."/>
            <person name="Argout X."/>
            <person name="Bertrand B."/>
            <person name="de Kochko A."/>
            <person name="Graziosi G."/>
            <person name="Henry R.J."/>
            <person name="Jayarama X."/>
            <person name="Ming R."/>
            <person name="Nagai C."/>
            <person name="Rounsley S."/>
            <person name="Sankoff D."/>
            <person name="Giuliano G."/>
            <person name="Albert V.A."/>
            <person name="Wincker P."/>
            <person name="Lashermes P."/>
        </authorList>
    </citation>
    <scope>NUCLEOTIDE SEQUENCE [LARGE SCALE GENOMIC DNA]</scope>
    <source>
        <strain evidence="3">cv. DH200-94</strain>
    </source>
</reference>
<keyword evidence="3" id="KW-1185">Reference proteome</keyword>
<proteinExistence type="predicted"/>
<accession>A0A068U6U5</accession>
<dbReference type="AlphaFoldDB" id="A0A068U6U5"/>
<name>A0A068U6U5_COFCA</name>
<evidence type="ECO:0000313" key="2">
    <source>
        <dbReference type="EMBL" id="CDP04250.1"/>
    </source>
</evidence>
<organism evidence="2 3">
    <name type="scientific">Coffea canephora</name>
    <name type="common">Robusta coffee</name>
    <dbReference type="NCBI Taxonomy" id="49390"/>
    <lineage>
        <taxon>Eukaryota</taxon>
        <taxon>Viridiplantae</taxon>
        <taxon>Streptophyta</taxon>
        <taxon>Embryophyta</taxon>
        <taxon>Tracheophyta</taxon>
        <taxon>Spermatophyta</taxon>
        <taxon>Magnoliopsida</taxon>
        <taxon>eudicotyledons</taxon>
        <taxon>Gunneridae</taxon>
        <taxon>Pentapetalae</taxon>
        <taxon>asterids</taxon>
        <taxon>lamiids</taxon>
        <taxon>Gentianales</taxon>
        <taxon>Rubiaceae</taxon>
        <taxon>Ixoroideae</taxon>
        <taxon>Gardenieae complex</taxon>
        <taxon>Bertiereae - Coffeeae clade</taxon>
        <taxon>Coffeeae</taxon>
        <taxon>Coffea</taxon>
    </lineage>
</organism>
<dbReference type="PhylomeDB" id="A0A068U6U5"/>
<dbReference type="InParanoid" id="A0A068U6U5"/>
<dbReference type="FunCoup" id="A0A068U6U5">
    <property type="interactions" value="233"/>
</dbReference>
<protein>
    <recommendedName>
        <fullName evidence="4">RIN4 pathogenic type III effector avirulence factor Avr cleavage site domain-containing protein</fullName>
    </recommendedName>
</protein>
<dbReference type="PANTHER" id="PTHR33699:SF3">
    <property type="entry name" value="OS06G0347300 PROTEIN"/>
    <property type="match status" value="1"/>
</dbReference>
<gene>
    <name evidence="2" type="ORF">GSCOC_T00017581001</name>
</gene>
<dbReference type="OrthoDB" id="755325at2759"/>
<dbReference type="OMA" id="PYMTSAR"/>
<evidence type="ECO:0000313" key="3">
    <source>
        <dbReference type="Proteomes" id="UP000295252"/>
    </source>
</evidence>
<dbReference type="EMBL" id="HG739096">
    <property type="protein sequence ID" value="CDP04250.1"/>
    <property type="molecule type" value="Genomic_DNA"/>
</dbReference>
<dbReference type="Gramene" id="CDP04250">
    <property type="protein sequence ID" value="CDP04250"/>
    <property type="gene ID" value="GSCOC_T00017581001"/>
</dbReference>
<evidence type="ECO:0000256" key="1">
    <source>
        <dbReference type="SAM" id="MobiDB-lite"/>
    </source>
</evidence>
<feature type="region of interest" description="Disordered" evidence="1">
    <location>
        <begin position="97"/>
        <end position="133"/>
    </location>
</feature>
<dbReference type="STRING" id="49390.A0A068U6U5"/>
<dbReference type="PANTHER" id="PTHR33699">
    <property type="entry name" value="EXPRESSED PROTEIN"/>
    <property type="match status" value="1"/>
</dbReference>